<protein>
    <recommendedName>
        <fullName evidence="7">UDP-N-acetylglucosamine--dolichyl-phosphate N-acetylglucosaminephosphotransferase</fullName>
    </recommendedName>
</protein>
<dbReference type="Proteomes" id="UP000000810">
    <property type="component" value="Chromosome"/>
</dbReference>
<dbReference type="eggNOG" id="arCOG05092">
    <property type="taxonomic scope" value="Archaea"/>
</dbReference>
<dbReference type="AlphaFoldDB" id="Q9V153"/>
<dbReference type="EMBL" id="HE613800">
    <property type="protein sequence ID" value="CCE69968.1"/>
    <property type="molecule type" value="Genomic_DNA"/>
</dbReference>
<keyword evidence="5" id="KW-1185">Reference proteome</keyword>
<dbReference type="PIR" id="C75177">
    <property type="entry name" value="C75177"/>
</dbReference>
<evidence type="ECO:0000313" key="3">
    <source>
        <dbReference type="EMBL" id="CAB49498.1"/>
    </source>
</evidence>
<name>Q9V153_PYRAB</name>
<dbReference type="PATRIC" id="fig|272844.11.peg.614"/>
<dbReference type="Pfam" id="PF10066">
    <property type="entry name" value="DUF2304"/>
    <property type="match status" value="1"/>
</dbReference>
<proteinExistence type="predicted"/>
<keyword evidence="2" id="KW-1133">Transmembrane helix</keyword>
<evidence type="ECO:0000313" key="6">
    <source>
        <dbReference type="Proteomes" id="UP000009139"/>
    </source>
</evidence>
<feature type="transmembrane region" description="Helical" evidence="2">
    <location>
        <begin position="6"/>
        <end position="23"/>
    </location>
</feature>
<keyword evidence="2" id="KW-0812">Transmembrane</keyword>
<dbReference type="STRING" id="272844.PAB1972"/>
<dbReference type="Proteomes" id="UP000009139">
    <property type="component" value="Chromosome"/>
</dbReference>
<dbReference type="EMBL" id="AJ248284">
    <property type="protein sequence ID" value="CAB49498.1"/>
    <property type="molecule type" value="Genomic_DNA"/>
</dbReference>
<keyword evidence="1" id="KW-0175">Coiled coil</keyword>
<evidence type="ECO:0000313" key="4">
    <source>
        <dbReference type="EMBL" id="CCE69968.1"/>
    </source>
</evidence>
<evidence type="ECO:0008006" key="7">
    <source>
        <dbReference type="Google" id="ProtNLM"/>
    </source>
</evidence>
<dbReference type="InterPro" id="IPR019277">
    <property type="entry name" value="DUF2304"/>
</dbReference>
<reference evidence="3" key="3">
    <citation type="journal article" date="2001" name="Genome Res.">
        <title>Genome evolution at the genus level: comparison of three complete genomes of hyperthermophilic archaea.</title>
        <authorList>
            <person name="Lecompte O."/>
            <person name="Ripp R."/>
            <person name="Puzos-Barbe V."/>
            <person name="Duprat S."/>
            <person name="Heilig R."/>
            <person name="Dietrich J."/>
            <person name="Thierry J.C."/>
            <person name="Poch O."/>
        </authorList>
    </citation>
    <scope>NUCLEOTIDE SEQUENCE</scope>
    <source>
        <strain evidence="3">Orsay</strain>
    </source>
</reference>
<dbReference type="RefSeq" id="WP_010867700.1">
    <property type="nucleotide sequence ID" value="NC_000868.1"/>
</dbReference>
<reference evidence="3 5" key="4">
    <citation type="journal article" date="2003" name="Mol. Microbiol.">
        <title>An integrated analysis of the genome of the hyperthermophilic archaeon Pyrococcus abyssi.</title>
        <authorList>
            <person name="Cohen G."/>
            <person name="Barbe V."/>
            <person name="Flament D."/>
            <person name="Galperin M."/>
            <person name="Heilig R."/>
            <person name="Ripp R."/>
            <person name="Lecompte O."/>
            <person name="Prieur D."/>
            <person name="Poch O."/>
            <person name="Quellerou J."/>
            <person name="Thierry J.C."/>
            <person name="Van der Oost J."/>
            <person name="Weissenbach J."/>
            <person name="Zivanovic Y."/>
            <person name="Forterre P."/>
        </authorList>
    </citation>
    <scope>NUCLEOTIDE SEQUENCE [LARGE SCALE GENOMIC DNA]</scope>
    <source>
        <strain evidence="5">GE5 / Orsay</strain>
        <strain evidence="3">Orsay</strain>
    </source>
</reference>
<feature type="transmembrane region" description="Helical" evidence="2">
    <location>
        <begin position="69"/>
        <end position="87"/>
    </location>
</feature>
<gene>
    <name evidence="3" type="ordered locus">PAB1972</name>
</gene>
<evidence type="ECO:0000256" key="2">
    <source>
        <dbReference type="SAM" id="Phobius"/>
    </source>
</evidence>
<feature type="transmembrane region" description="Helical" evidence="2">
    <location>
        <begin position="30"/>
        <end position="49"/>
    </location>
</feature>
<sequence>MYTIQYLAIAMIFILMGYTIFRYRLEKLELSDLIVWEAFLVILLIIAIEPIKISMEIKKIFGLGRGLDALFVLTIGLAYVLLFKLYLDIDKVEREITKLNRELAIRLKEIEDKIERKP</sequence>
<keyword evidence="2" id="KW-0472">Membrane</keyword>
<accession>Q9V153</accession>
<dbReference type="HOGENOM" id="CLU_134280_4_0_2"/>
<evidence type="ECO:0000313" key="5">
    <source>
        <dbReference type="Proteomes" id="UP000000810"/>
    </source>
</evidence>
<dbReference type="KEGG" id="pab:PAB1972"/>
<reference evidence="3" key="2">
    <citation type="journal article" date="2000" name="J. Mol. Biol.">
        <title>Archaeal homologs of eukaryotic methylation guide small nucleolar RNAs: lessons from the Pyrococcus genomes.</title>
        <authorList>
            <person name="Gaspin C."/>
            <person name="Cavaille J."/>
            <person name="Erauso G."/>
        </authorList>
    </citation>
    <scope>NUCLEOTIDE SEQUENCE</scope>
    <source>
        <strain evidence="3">Orsay</strain>
    </source>
</reference>
<reference evidence="4 6" key="5">
    <citation type="journal article" date="2012" name="Curr. Microbiol.">
        <title>Re-annotation of two hyperthermophilic archaea Pyrococcus abyssi GE5 and Pyrococcus furiosus DSM 3638.</title>
        <authorList>
            <person name="Gao J."/>
            <person name="Wang J."/>
        </authorList>
    </citation>
    <scope>GENOME REANNOTATION</scope>
    <source>
        <strain evidence="4">GE5</strain>
        <strain evidence="6">GE5 / Orsay</strain>
    </source>
</reference>
<reference evidence="3" key="1">
    <citation type="submission" date="1999-07" db="EMBL/GenBank/DDBJ databases">
        <authorList>
            <person name="Genoscope"/>
        </authorList>
    </citation>
    <scope>NUCLEOTIDE SEQUENCE</scope>
    <source>
        <strain evidence="3">Orsay</strain>
    </source>
</reference>
<feature type="coiled-coil region" evidence="1">
    <location>
        <begin position="82"/>
        <end position="109"/>
    </location>
</feature>
<organism evidence="3 5">
    <name type="scientific">Pyrococcus abyssi (strain GE5 / Orsay)</name>
    <dbReference type="NCBI Taxonomy" id="272844"/>
    <lineage>
        <taxon>Archaea</taxon>
        <taxon>Methanobacteriati</taxon>
        <taxon>Methanobacteriota</taxon>
        <taxon>Thermococci</taxon>
        <taxon>Thermococcales</taxon>
        <taxon>Thermococcaceae</taxon>
        <taxon>Pyrococcus</taxon>
    </lineage>
</organism>
<evidence type="ECO:0000256" key="1">
    <source>
        <dbReference type="SAM" id="Coils"/>
    </source>
</evidence>
<dbReference type="OrthoDB" id="78194at2157"/>